<dbReference type="GO" id="GO:0033554">
    <property type="term" value="P:cellular response to stress"/>
    <property type="evidence" value="ECO:0007669"/>
    <property type="project" value="TreeGrafter"/>
</dbReference>
<dbReference type="EMBL" id="CP048222">
    <property type="protein sequence ID" value="QHT71301.1"/>
    <property type="molecule type" value="Genomic_DNA"/>
</dbReference>
<dbReference type="GO" id="GO:0045454">
    <property type="term" value="P:cell redox homeostasis"/>
    <property type="evidence" value="ECO:0007669"/>
    <property type="project" value="TreeGrafter"/>
</dbReference>
<evidence type="ECO:0000256" key="1">
    <source>
        <dbReference type="ARBA" id="ARBA00009796"/>
    </source>
</evidence>
<reference evidence="7 8" key="1">
    <citation type="submission" date="2020-01" db="EMBL/GenBank/DDBJ databases">
        <authorList>
            <person name="Kim M.K."/>
        </authorList>
    </citation>
    <scope>NUCLEOTIDE SEQUENCE [LARGE SCALE GENOMIC DNA]</scope>
    <source>
        <strain evidence="7 8">172606-1</strain>
    </source>
</reference>
<dbReference type="PANTHER" id="PTHR10681:SF128">
    <property type="entry name" value="THIOREDOXIN-DEPENDENT PEROXIDE REDUCTASE, MITOCHONDRIAL"/>
    <property type="match status" value="1"/>
</dbReference>
<sequence length="195" mass="21457">MNTMYKTHTEPAHLRIGHPAPPFEVDSTLGPVKLSDYAGKWLVLFSYPADFTPVCTSEVISFAGIQPVLKELNCELLGVSVDSVYEHRNWLKHIEESSGVSVDFPIIADLNLEVAGKYALLANENAEEALRSLFVIDPMQRIRAIIQYPASTGRNIDEVIRLVKALQVADTGVITPAGWQPGEAVINPGGYRVKK</sequence>
<dbReference type="GO" id="GO:0005829">
    <property type="term" value="C:cytosol"/>
    <property type="evidence" value="ECO:0007669"/>
    <property type="project" value="TreeGrafter"/>
</dbReference>
<dbReference type="GO" id="GO:0008379">
    <property type="term" value="F:thioredoxin peroxidase activity"/>
    <property type="evidence" value="ECO:0007669"/>
    <property type="project" value="TreeGrafter"/>
</dbReference>
<gene>
    <name evidence="7" type="ORF">GXP67_33925</name>
</gene>
<evidence type="ECO:0000256" key="5">
    <source>
        <dbReference type="PIRSR" id="PIRSR000239-1"/>
    </source>
</evidence>
<protein>
    <recommendedName>
        <fullName evidence="3">Thioredoxin peroxidase</fullName>
    </recommendedName>
</protein>
<feature type="active site" description="Cysteine sulfenic acid (-SOH) intermediate; for peroxidase activity" evidence="5">
    <location>
        <position position="55"/>
    </location>
</feature>
<dbReference type="GO" id="GO:0042744">
    <property type="term" value="P:hydrogen peroxide catabolic process"/>
    <property type="evidence" value="ECO:0007669"/>
    <property type="project" value="TreeGrafter"/>
</dbReference>
<dbReference type="InterPro" id="IPR000866">
    <property type="entry name" value="AhpC/TSA"/>
</dbReference>
<evidence type="ECO:0000259" key="6">
    <source>
        <dbReference type="PROSITE" id="PS51352"/>
    </source>
</evidence>
<keyword evidence="7" id="KW-0575">Peroxidase</keyword>
<dbReference type="GO" id="GO:0006979">
    <property type="term" value="P:response to oxidative stress"/>
    <property type="evidence" value="ECO:0007669"/>
    <property type="project" value="TreeGrafter"/>
</dbReference>
<dbReference type="InterPro" id="IPR024706">
    <property type="entry name" value="Peroxiredoxin_AhpC-typ"/>
</dbReference>
<evidence type="ECO:0000313" key="8">
    <source>
        <dbReference type="Proteomes" id="UP000480178"/>
    </source>
</evidence>
<dbReference type="PIRSF" id="PIRSF000239">
    <property type="entry name" value="AHPC"/>
    <property type="match status" value="1"/>
</dbReference>
<dbReference type="Pfam" id="PF00578">
    <property type="entry name" value="AhpC-TSA"/>
    <property type="match status" value="1"/>
</dbReference>
<dbReference type="InterPro" id="IPR013766">
    <property type="entry name" value="Thioredoxin_domain"/>
</dbReference>
<organism evidence="7 8">
    <name type="scientific">Rhodocytophaga rosea</name>
    <dbReference type="NCBI Taxonomy" id="2704465"/>
    <lineage>
        <taxon>Bacteria</taxon>
        <taxon>Pseudomonadati</taxon>
        <taxon>Bacteroidota</taxon>
        <taxon>Cytophagia</taxon>
        <taxon>Cytophagales</taxon>
        <taxon>Rhodocytophagaceae</taxon>
        <taxon>Rhodocytophaga</taxon>
    </lineage>
</organism>
<dbReference type="PROSITE" id="PS51352">
    <property type="entry name" value="THIOREDOXIN_2"/>
    <property type="match status" value="1"/>
</dbReference>
<comment type="similarity">
    <text evidence="1">Belongs to the peroxiredoxin family. AhpC/Prx1 subfamily.</text>
</comment>
<comment type="function">
    <text evidence="4">Thiol-specific peroxidase that catalyzes the reduction of hydrogen peroxide and organic hydroperoxides to water and alcohols, respectively. Plays a role in cell protection against oxidative stress by detoxifying peroxides.</text>
</comment>
<dbReference type="Gene3D" id="3.40.30.10">
    <property type="entry name" value="Glutaredoxin"/>
    <property type="match status" value="1"/>
</dbReference>
<feature type="domain" description="Thioredoxin" evidence="6">
    <location>
        <begin position="14"/>
        <end position="168"/>
    </location>
</feature>
<keyword evidence="2 7" id="KW-0560">Oxidoreductase</keyword>
<dbReference type="RefSeq" id="WP_162447240.1">
    <property type="nucleotide sequence ID" value="NZ_CP048222.1"/>
</dbReference>
<dbReference type="Pfam" id="PF10417">
    <property type="entry name" value="1-cysPrx_C"/>
    <property type="match status" value="1"/>
</dbReference>
<evidence type="ECO:0000256" key="3">
    <source>
        <dbReference type="ARBA" id="ARBA00032824"/>
    </source>
</evidence>
<name>A0A6C0GT07_9BACT</name>
<proteinExistence type="inferred from homology"/>
<dbReference type="PANTHER" id="PTHR10681">
    <property type="entry name" value="THIOREDOXIN PEROXIDASE"/>
    <property type="match status" value="1"/>
</dbReference>
<accession>A0A6C0GT07</accession>
<dbReference type="AlphaFoldDB" id="A0A6C0GT07"/>
<dbReference type="InterPro" id="IPR050217">
    <property type="entry name" value="Peroxiredoxin"/>
</dbReference>
<dbReference type="SUPFAM" id="SSF52833">
    <property type="entry name" value="Thioredoxin-like"/>
    <property type="match status" value="1"/>
</dbReference>
<evidence type="ECO:0000256" key="4">
    <source>
        <dbReference type="ARBA" id="ARBA00037420"/>
    </source>
</evidence>
<evidence type="ECO:0000313" key="7">
    <source>
        <dbReference type="EMBL" id="QHT71301.1"/>
    </source>
</evidence>
<dbReference type="Proteomes" id="UP000480178">
    <property type="component" value="Chromosome"/>
</dbReference>
<dbReference type="KEGG" id="rhoz:GXP67_33925"/>
<dbReference type="InterPro" id="IPR019479">
    <property type="entry name" value="Peroxiredoxin_C"/>
</dbReference>
<dbReference type="InterPro" id="IPR036249">
    <property type="entry name" value="Thioredoxin-like_sf"/>
</dbReference>
<evidence type="ECO:0000256" key="2">
    <source>
        <dbReference type="ARBA" id="ARBA00023002"/>
    </source>
</evidence>
<dbReference type="NCBIfam" id="NF009668">
    <property type="entry name" value="PRK13189.1"/>
    <property type="match status" value="1"/>
</dbReference>
<keyword evidence="8" id="KW-1185">Reference proteome</keyword>